<dbReference type="EMBL" id="JAIVGD010000023">
    <property type="protein sequence ID" value="KAH0744535.1"/>
    <property type="molecule type" value="Genomic_DNA"/>
</dbReference>
<name>A0ABQ7UCC2_SOLTU</name>
<proteinExistence type="predicted"/>
<reference evidence="1 2" key="1">
    <citation type="journal article" date="2021" name="bioRxiv">
        <title>Chromosome-scale and haplotype-resolved genome assembly of a tetraploid potato cultivar.</title>
        <authorList>
            <person name="Sun H."/>
            <person name="Jiao W.-B."/>
            <person name="Krause K."/>
            <person name="Campoy J.A."/>
            <person name="Goel M."/>
            <person name="Folz-Donahue K."/>
            <person name="Kukat C."/>
            <person name="Huettel B."/>
            <person name="Schneeberger K."/>
        </authorList>
    </citation>
    <scope>NUCLEOTIDE SEQUENCE [LARGE SCALE GENOMIC DNA]</scope>
    <source>
        <strain evidence="1">SolTubOtavaFocal</strain>
        <tissue evidence="1">Leaves</tissue>
    </source>
</reference>
<organism evidence="1 2">
    <name type="scientific">Solanum tuberosum</name>
    <name type="common">Potato</name>
    <dbReference type="NCBI Taxonomy" id="4113"/>
    <lineage>
        <taxon>Eukaryota</taxon>
        <taxon>Viridiplantae</taxon>
        <taxon>Streptophyta</taxon>
        <taxon>Embryophyta</taxon>
        <taxon>Tracheophyta</taxon>
        <taxon>Spermatophyta</taxon>
        <taxon>Magnoliopsida</taxon>
        <taxon>eudicotyledons</taxon>
        <taxon>Gunneridae</taxon>
        <taxon>Pentapetalae</taxon>
        <taxon>asterids</taxon>
        <taxon>lamiids</taxon>
        <taxon>Solanales</taxon>
        <taxon>Solanaceae</taxon>
        <taxon>Solanoideae</taxon>
        <taxon>Solaneae</taxon>
        <taxon>Solanum</taxon>
    </lineage>
</organism>
<gene>
    <name evidence="1" type="ORF">KY290_032528</name>
</gene>
<accession>A0ABQ7UCC2</accession>
<keyword evidence="2" id="KW-1185">Reference proteome</keyword>
<protein>
    <submittedName>
        <fullName evidence="1">Uncharacterized protein</fullName>
    </submittedName>
</protein>
<evidence type="ECO:0000313" key="1">
    <source>
        <dbReference type="EMBL" id="KAH0744535.1"/>
    </source>
</evidence>
<evidence type="ECO:0000313" key="2">
    <source>
        <dbReference type="Proteomes" id="UP000826656"/>
    </source>
</evidence>
<dbReference type="Proteomes" id="UP000826656">
    <property type="component" value="Unassembled WGS sequence"/>
</dbReference>
<comment type="caution">
    <text evidence="1">The sequence shown here is derived from an EMBL/GenBank/DDBJ whole genome shotgun (WGS) entry which is preliminary data.</text>
</comment>
<sequence length="244" mass="28021">MKRVKKALSVWSKSAYGNVFQQIATIEDVIRVKEIQLEIQPSASNRVELSIVAAELKKYLQVEEDFWRQKAGMKWFSDGDRYTKFFHSYVKGKRKKLHIDEIVTDQGITLQTNEQIGLAAVGFFEEQFRAEMLETDYAMIDHIPKSISDDENEPMSRLPDQDEVKKVVFALNGSSTCGPNGFTGHFFQCCWEIIGDDVTKLGTWFFQIVERTEAGRSSIPYPFHYCSRGPSKRTQQLTTAYMGM</sequence>